<sequence length="266" mass="29146">MNVLTVDQFGDSVMSDFWRRQAGHRSVQASASPSLESKAMGHPAFEKLEVGDRCSAALAVAFIDLTDFTGRSFWDDEDEVVDLAHAVLSAFVQITFGFGGYPLGLRGDGLFAGFGPSRDSQVDAAMALAACAHALNAVEQGLNPRLEAVGIRRVQARAGVDHGRLTFVRSGSRDHSEVNVIGFAANFAAKCEKQANSWEVVAGEGIGQLLPDAQLVEHEKSPKRYQRDHKQRTYRFYDYRWRTTVQHTRGTMAQLGGHPTSQIAIH</sequence>
<reference evidence="2 3" key="1">
    <citation type="submission" date="2023-12" db="EMBL/GenBank/DDBJ databases">
        <title>Description of new species of Mycobacterium terrae complex isolated from sewage at the Sao Paulo Zoological Park Foundation in Brazil.</title>
        <authorList>
            <person name="Romagnoli C.L."/>
            <person name="Conceicao E.C."/>
            <person name="Machado E."/>
            <person name="Barreto L.B.P.F."/>
            <person name="Sharma A."/>
            <person name="Silva N.M."/>
            <person name="Marques L.E."/>
            <person name="Juliana M.A."/>
            <person name="Lourenco M.C.S."/>
            <person name="Digiampietri L.A."/>
            <person name="Suffys P.N."/>
            <person name="Viana-Niero C."/>
        </authorList>
    </citation>
    <scope>NUCLEOTIDE SEQUENCE [LARGE SCALE GENOMIC DNA]</scope>
    <source>
        <strain evidence="2 3">MYC123</strain>
    </source>
</reference>
<evidence type="ECO:0000313" key="3">
    <source>
        <dbReference type="Proteomes" id="UP001299046"/>
    </source>
</evidence>
<dbReference type="Proteomes" id="UP001299046">
    <property type="component" value="Unassembled WGS sequence"/>
</dbReference>
<comment type="caution">
    <text evidence="2">The sequence shown here is derived from an EMBL/GenBank/DDBJ whole genome shotgun (WGS) entry which is preliminary data.</text>
</comment>
<dbReference type="SUPFAM" id="SSF55073">
    <property type="entry name" value="Nucleotide cyclase"/>
    <property type="match status" value="1"/>
</dbReference>
<gene>
    <name evidence="2" type="ORF">KV112_04720</name>
</gene>
<dbReference type="EMBL" id="JAYJJT010000004">
    <property type="protein sequence ID" value="MEB3049051.1"/>
    <property type="molecule type" value="Genomic_DNA"/>
</dbReference>
<evidence type="ECO:0000259" key="1">
    <source>
        <dbReference type="PROSITE" id="PS50125"/>
    </source>
</evidence>
<feature type="domain" description="Guanylate cyclase" evidence="1">
    <location>
        <begin position="59"/>
        <end position="192"/>
    </location>
</feature>
<dbReference type="InterPro" id="IPR001054">
    <property type="entry name" value="A/G_cyclase"/>
</dbReference>
<organism evidence="2 3">
    <name type="scientific">[Mycobacterium] zoologicum</name>
    <dbReference type="NCBI Taxonomy" id="2872311"/>
    <lineage>
        <taxon>Bacteria</taxon>
        <taxon>Bacillati</taxon>
        <taxon>Actinomycetota</taxon>
        <taxon>Actinomycetes</taxon>
        <taxon>Mycobacteriales</taxon>
        <taxon>Mycobacteriaceae</taxon>
        <taxon>Mycolicibacter</taxon>
    </lineage>
</organism>
<accession>A0ABU5YG64</accession>
<keyword evidence="3" id="KW-1185">Reference proteome</keyword>
<evidence type="ECO:0000313" key="2">
    <source>
        <dbReference type="EMBL" id="MEB3049051.1"/>
    </source>
</evidence>
<proteinExistence type="predicted"/>
<dbReference type="PROSITE" id="PS50125">
    <property type="entry name" value="GUANYLATE_CYCLASE_2"/>
    <property type="match status" value="1"/>
</dbReference>
<protein>
    <submittedName>
        <fullName evidence="2">Adenylate/guanylate cyclase domain-containing protein</fullName>
    </submittedName>
</protein>
<dbReference type="InterPro" id="IPR029787">
    <property type="entry name" value="Nucleotide_cyclase"/>
</dbReference>
<dbReference type="Gene3D" id="3.30.70.1230">
    <property type="entry name" value="Nucleotide cyclase"/>
    <property type="match status" value="1"/>
</dbReference>
<dbReference type="RefSeq" id="WP_224865147.1">
    <property type="nucleotide sequence ID" value="NZ_JAYJJT010000004.1"/>
</dbReference>
<name>A0ABU5YG64_9MYCO</name>